<dbReference type="Proteomes" id="UP000181997">
    <property type="component" value="Unassembled WGS sequence"/>
</dbReference>
<organism evidence="1 2">
    <name type="scientific">[Bacillus] enclensis</name>
    <dbReference type="NCBI Taxonomy" id="1402860"/>
    <lineage>
        <taxon>Bacteria</taxon>
        <taxon>Bacillati</taxon>
        <taxon>Bacillota</taxon>
        <taxon>Bacilli</taxon>
        <taxon>Bacillales</taxon>
        <taxon>Bacillaceae</taxon>
        <taxon>Rossellomorea</taxon>
    </lineage>
</organism>
<evidence type="ECO:0000313" key="2">
    <source>
        <dbReference type="Proteomes" id="UP000181997"/>
    </source>
</evidence>
<dbReference type="RefSeq" id="WP_058297302.1">
    <property type="nucleotide sequence ID" value="NZ_FMAU01000001.1"/>
</dbReference>
<accession>A0A0V8HPV9</accession>
<proteinExistence type="predicted"/>
<sequence>MVDRDVVNIIEVNEEIKNQYNVLLDRLAGDFKNHVSISMRSKEEQMEFLYESNFDERGRLLRSSK</sequence>
<name>A0A0V8HPV9_9BACI</name>
<keyword evidence="2" id="KW-1185">Reference proteome</keyword>
<dbReference type="AlphaFoldDB" id="A0A0V8HPV9"/>
<reference evidence="2" key="1">
    <citation type="submission" date="2016-08" db="EMBL/GenBank/DDBJ databases">
        <authorList>
            <person name="Varghese N."/>
            <person name="Submissions Spin"/>
        </authorList>
    </citation>
    <scope>NUCLEOTIDE SEQUENCE [LARGE SCALE GENOMIC DNA]</scope>
    <source>
        <strain evidence="2">SGD-1123</strain>
    </source>
</reference>
<gene>
    <name evidence="1" type="ORF">GA0061094_0404</name>
</gene>
<evidence type="ECO:0000313" key="1">
    <source>
        <dbReference type="EMBL" id="SCB77221.1"/>
    </source>
</evidence>
<dbReference type="EMBL" id="FMAU01000001">
    <property type="protein sequence ID" value="SCB77221.1"/>
    <property type="molecule type" value="Genomic_DNA"/>
</dbReference>
<protein>
    <submittedName>
        <fullName evidence="1">Uncharacterized protein</fullName>
    </submittedName>
</protein>